<comment type="similarity">
    <text evidence="1">Belongs to the bacterial solute-binding protein 1 family.</text>
</comment>
<feature type="signal peptide" evidence="4">
    <location>
        <begin position="1"/>
        <end position="23"/>
    </location>
</feature>
<dbReference type="Pfam" id="PF13343">
    <property type="entry name" value="SBP_bac_6"/>
    <property type="match status" value="1"/>
</dbReference>
<evidence type="ECO:0000313" key="6">
    <source>
        <dbReference type="Proteomes" id="UP000007030"/>
    </source>
</evidence>
<dbReference type="HOGENOM" id="CLU_026974_2_0_0"/>
<keyword evidence="2 4" id="KW-0732">Signal</keyword>
<evidence type="ECO:0000256" key="2">
    <source>
        <dbReference type="ARBA" id="ARBA00022729"/>
    </source>
</evidence>
<feature type="chain" id="PRO_5003283938" evidence="4">
    <location>
        <begin position="24"/>
        <end position="333"/>
    </location>
</feature>
<evidence type="ECO:0000313" key="5">
    <source>
        <dbReference type="EMBL" id="AEB12468.1"/>
    </source>
</evidence>
<organism evidence="5 6">
    <name type="scientific">Marinithermus hydrothermalis (strain DSM 14884 / JCM 11576 / T1)</name>
    <dbReference type="NCBI Taxonomy" id="869210"/>
    <lineage>
        <taxon>Bacteria</taxon>
        <taxon>Thermotogati</taxon>
        <taxon>Deinococcota</taxon>
        <taxon>Deinococci</taxon>
        <taxon>Thermales</taxon>
        <taxon>Thermaceae</taxon>
        <taxon>Marinithermus</taxon>
    </lineage>
</organism>
<proteinExistence type="inferred from homology"/>
<keyword evidence="3" id="KW-0479">Metal-binding</keyword>
<name>F2NMT4_MARHT</name>
<dbReference type="CDD" id="cd13543">
    <property type="entry name" value="PBP2_Fbp"/>
    <property type="match status" value="1"/>
</dbReference>
<dbReference type="GO" id="GO:0030288">
    <property type="term" value="C:outer membrane-bounded periplasmic space"/>
    <property type="evidence" value="ECO:0007669"/>
    <property type="project" value="TreeGrafter"/>
</dbReference>
<gene>
    <name evidence="5" type="ordered locus">Marky_1733</name>
</gene>
<keyword evidence="6" id="KW-1185">Reference proteome</keyword>
<dbReference type="PANTHER" id="PTHR30006:SF15">
    <property type="entry name" value="IRON-UTILIZATION PERIPLASMIC PROTEIN"/>
    <property type="match status" value="1"/>
</dbReference>
<dbReference type="EMBL" id="CP002630">
    <property type="protein sequence ID" value="AEB12468.1"/>
    <property type="molecule type" value="Genomic_DNA"/>
</dbReference>
<dbReference type="PIRSF" id="PIRSF002825">
    <property type="entry name" value="CfbpA"/>
    <property type="match status" value="1"/>
</dbReference>
<evidence type="ECO:0000256" key="1">
    <source>
        <dbReference type="ARBA" id="ARBA00008520"/>
    </source>
</evidence>
<dbReference type="PANTHER" id="PTHR30006">
    <property type="entry name" value="THIAMINE-BINDING PERIPLASMIC PROTEIN-RELATED"/>
    <property type="match status" value="1"/>
</dbReference>
<dbReference type="SUPFAM" id="SSF53850">
    <property type="entry name" value="Periplasmic binding protein-like II"/>
    <property type="match status" value="1"/>
</dbReference>
<dbReference type="KEGG" id="mhd:Marky_1733"/>
<dbReference type="Proteomes" id="UP000007030">
    <property type="component" value="Chromosome"/>
</dbReference>
<evidence type="ECO:0000256" key="3">
    <source>
        <dbReference type="PIRSR" id="PIRSR002825-1"/>
    </source>
</evidence>
<sequence length="333" mass="36681">MKRVLVHSLSALLALSALGTAAAQELVIYSGRSKSLVEPIIQQFERETGINVRVKYGKTAELAVLLLEEGIRSPADLFWAQDAGALGAVAKADLFVKLPESVVARVPEQFRNENGLWVAITGRARTLAYSPERVKPEELPKSIFDLTDPKWAGRVGWAPTNASFQAFVTAMRVLYGEETTKQWLLDMKANGTKAYPKNTPIIEAIAAGEIDLGLPNHYYLLRFKKADSKFPVAQTFFQPGDAGNLVNVAGVGILKSAKHPKEALAFVKYLLSEKGQQYFVSDVFEYPVTDEVIPNPNLPVAFEELLELTPQIDLDDLDDLKGTLELLREVGLL</sequence>
<dbReference type="OrthoDB" id="9769319at2"/>
<feature type="binding site" evidence="3">
    <location>
        <position position="218"/>
    </location>
    <ligand>
        <name>Fe cation</name>
        <dbReference type="ChEBI" id="CHEBI:24875"/>
    </ligand>
</feature>
<dbReference type="AlphaFoldDB" id="F2NMT4"/>
<dbReference type="Gene3D" id="3.40.190.10">
    <property type="entry name" value="Periplasmic binding protein-like II"/>
    <property type="match status" value="2"/>
</dbReference>
<dbReference type="GO" id="GO:0046872">
    <property type="term" value="F:metal ion binding"/>
    <property type="evidence" value="ECO:0007669"/>
    <property type="project" value="UniProtKB-KW"/>
</dbReference>
<dbReference type="STRING" id="869210.Marky_1733"/>
<keyword evidence="3" id="KW-0408">Iron</keyword>
<protein>
    <submittedName>
        <fullName evidence="5">Extracellular solute-binding protein family 1</fullName>
    </submittedName>
</protein>
<accession>F2NMT4</accession>
<feature type="binding site" evidence="3">
    <location>
        <position position="219"/>
    </location>
    <ligand>
        <name>Fe cation</name>
        <dbReference type="ChEBI" id="CHEBI:24875"/>
    </ligand>
</feature>
<dbReference type="RefSeq" id="WP_013704514.1">
    <property type="nucleotide sequence ID" value="NC_015387.1"/>
</dbReference>
<reference evidence="5 6" key="1">
    <citation type="journal article" date="2012" name="Stand. Genomic Sci.">
        <title>Complete genome sequence of the aerobic, heterotroph Marinithermus hydrothermalis type strain (T1(T)) from a deep-sea hydrothermal vent chimney.</title>
        <authorList>
            <person name="Copeland A."/>
            <person name="Gu W."/>
            <person name="Yasawong M."/>
            <person name="Lapidus A."/>
            <person name="Lucas S."/>
            <person name="Deshpande S."/>
            <person name="Pagani I."/>
            <person name="Tapia R."/>
            <person name="Cheng J.F."/>
            <person name="Goodwin L.A."/>
            <person name="Pitluck S."/>
            <person name="Liolios K."/>
            <person name="Ivanova N."/>
            <person name="Mavromatis K."/>
            <person name="Mikhailova N."/>
            <person name="Pati A."/>
            <person name="Chen A."/>
            <person name="Palaniappan K."/>
            <person name="Land M."/>
            <person name="Pan C."/>
            <person name="Brambilla E.M."/>
            <person name="Rohde M."/>
            <person name="Tindall B.J."/>
            <person name="Sikorski J."/>
            <person name="Goker M."/>
            <person name="Detter J.C."/>
            <person name="Bristow J."/>
            <person name="Eisen J.A."/>
            <person name="Markowitz V."/>
            <person name="Hugenholtz P."/>
            <person name="Kyrpides N.C."/>
            <person name="Klenk H.P."/>
            <person name="Woyke T."/>
        </authorList>
    </citation>
    <scope>NUCLEOTIDE SEQUENCE [LARGE SCALE GENOMIC DNA]</scope>
    <source>
        <strain evidence="6">DSM 14884 / JCM 11576 / T1</strain>
    </source>
</reference>
<evidence type="ECO:0000256" key="4">
    <source>
        <dbReference type="SAM" id="SignalP"/>
    </source>
</evidence>
<dbReference type="InterPro" id="IPR026045">
    <property type="entry name" value="Ferric-bd"/>
</dbReference>
<dbReference type="eggNOG" id="COG1840">
    <property type="taxonomic scope" value="Bacteria"/>
</dbReference>